<proteinExistence type="predicted"/>
<accession>A0A9J5ZQD6</accession>
<dbReference type="EMBL" id="JACXVP010000003">
    <property type="protein sequence ID" value="KAG5614417.1"/>
    <property type="molecule type" value="Genomic_DNA"/>
</dbReference>
<keyword evidence="1" id="KW-1133">Transmembrane helix</keyword>
<dbReference type="AlphaFoldDB" id="A0A9J5ZQD6"/>
<evidence type="ECO:0000313" key="3">
    <source>
        <dbReference type="Proteomes" id="UP000824120"/>
    </source>
</evidence>
<dbReference type="OrthoDB" id="1294613at2759"/>
<gene>
    <name evidence="2" type="ORF">H5410_014241</name>
</gene>
<sequence length="131" mass="14841">MKNKWNTYKVVHIAYYILFGIDLLVVPAVQNTAYSVAVLPKIEASLLSVEFQSCGLSETSFMSEQAIFYLGSIGLLGEYCPWSRKKNRHFSGQVDCMHLESFKEEQFDFSGRWKAQPALSNCAAVEFSEHS</sequence>
<feature type="transmembrane region" description="Helical" evidence="1">
    <location>
        <begin position="12"/>
        <end position="30"/>
    </location>
</feature>
<organism evidence="2 3">
    <name type="scientific">Solanum commersonii</name>
    <name type="common">Commerson's wild potato</name>
    <name type="synonym">Commerson's nightshade</name>
    <dbReference type="NCBI Taxonomy" id="4109"/>
    <lineage>
        <taxon>Eukaryota</taxon>
        <taxon>Viridiplantae</taxon>
        <taxon>Streptophyta</taxon>
        <taxon>Embryophyta</taxon>
        <taxon>Tracheophyta</taxon>
        <taxon>Spermatophyta</taxon>
        <taxon>Magnoliopsida</taxon>
        <taxon>eudicotyledons</taxon>
        <taxon>Gunneridae</taxon>
        <taxon>Pentapetalae</taxon>
        <taxon>asterids</taxon>
        <taxon>lamiids</taxon>
        <taxon>Solanales</taxon>
        <taxon>Solanaceae</taxon>
        <taxon>Solanoideae</taxon>
        <taxon>Solaneae</taxon>
        <taxon>Solanum</taxon>
    </lineage>
</organism>
<keyword evidence="1" id="KW-0812">Transmembrane</keyword>
<keyword evidence="1" id="KW-0472">Membrane</keyword>
<reference evidence="2 3" key="1">
    <citation type="submission" date="2020-09" db="EMBL/GenBank/DDBJ databases">
        <title>De no assembly of potato wild relative species, Solanum commersonii.</title>
        <authorList>
            <person name="Cho K."/>
        </authorList>
    </citation>
    <scope>NUCLEOTIDE SEQUENCE [LARGE SCALE GENOMIC DNA]</scope>
    <source>
        <strain evidence="2">LZ3.2</strain>
        <tissue evidence="2">Leaf</tissue>
    </source>
</reference>
<dbReference type="Proteomes" id="UP000824120">
    <property type="component" value="Chromosome 3"/>
</dbReference>
<name>A0A9J5ZQD6_SOLCO</name>
<keyword evidence="3" id="KW-1185">Reference proteome</keyword>
<comment type="caution">
    <text evidence="2">The sequence shown here is derived from an EMBL/GenBank/DDBJ whole genome shotgun (WGS) entry which is preliminary data.</text>
</comment>
<protein>
    <submittedName>
        <fullName evidence="2">Uncharacterized protein</fullName>
    </submittedName>
</protein>
<evidence type="ECO:0000256" key="1">
    <source>
        <dbReference type="SAM" id="Phobius"/>
    </source>
</evidence>
<evidence type="ECO:0000313" key="2">
    <source>
        <dbReference type="EMBL" id="KAG5614417.1"/>
    </source>
</evidence>